<dbReference type="RefSeq" id="WP_008488621.1">
    <property type="nucleotide sequence ID" value="NZ_AMRG01000007.1"/>
</dbReference>
<evidence type="ECO:0000256" key="3">
    <source>
        <dbReference type="ARBA" id="ARBA00022448"/>
    </source>
</evidence>
<dbReference type="GO" id="GO:0012505">
    <property type="term" value="C:endomembrane system"/>
    <property type="evidence" value="ECO:0007669"/>
    <property type="project" value="UniProtKB-SubCell"/>
</dbReference>
<dbReference type="FunFam" id="3.40.50.720:FF:000036">
    <property type="entry name" value="Glutathione-regulated potassium-efflux system protein KefB"/>
    <property type="match status" value="1"/>
</dbReference>
<feature type="transmembrane region" description="Helical" evidence="11">
    <location>
        <begin position="52"/>
        <end position="70"/>
    </location>
</feature>
<comment type="caution">
    <text evidence="13">The sequence shown here is derived from an EMBL/GenBank/DDBJ whole genome shotgun (WGS) entry which is preliminary data.</text>
</comment>
<evidence type="ECO:0000256" key="1">
    <source>
        <dbReference type="ARBA" id="ARBA00004127"/>
    </source>
</evidence>
<name>K2KBD4_9GAMM</name>
<keyword evidence="6 11" id="KW-0812">Transmembrane</keyword>
<evidence type="ECO:0000256" key="6">
    <source>
        <dbReference type="ARBA" id="ARBA00022692"/>
    </source>
</evidence>
<dbReference type="STRING" id="740709.A10D4_07141"/>
<dbReference type="GO" id="GO:0005886">
    <property type="term" value="C:plasma membrane"/>
    <property type="evidence" value="ECO:0007669"/>
    <property type="project" value="TreeGrafter"/>
</dbReference>
<dbReference type="InterPro" id="IPR036291">
    <property type="entry name" value="NAD(P)-bd_dom_sf"/>
</dbReference>
<keyword evidence="7" id="KW-0630">Potassium</keyword>
<keyword evidence="14" id="KW-1185">Reference proteome</keyword>
<evidence type="ECO:0000256" key="10">
    <source>
        <dbReference type="ARBA" id="ARBA00023136"/>
    </source>
</evidence>
<dbReference type="GO" id="GO:1902600">
    <property type="term" value="P:proton transmembrane transport"/>
    <property type="evidence" value="ECO:0007669"/>
    <property type="project" value="InterPro"/>
</dbReference>
<dbReference type="eggNOG" id="COG1226">
    <property type="taxonomic scope" value="Bacteria"/>
</dbReference>
<dbReference type="PANTHER" id="PTHR46157:SF4">
    <property type="entry name" value="K(+) EFFLUX ANTIPORTER 3, CHLOROPLASTIC"/>
    <property type="match status" value="1"/>
</dbReference>
<evidence type="ECO:0000256" key="9">
    <source>
        <dbReference type="ARBA" id="ARBA00023065"/>
    </source>
</evidence>
<dbReference type="GO" id="GO:0008324">
    <property type="term" value="F:monoatomic cation transmembrane transporter activity"/>
    <property type="evidence" value="ECO:0007669"/>
    <property type="project" value="InterPro"/>
</dbReference>
<proteinExistence type="inferred from homology"/>
<feature type="transmembrane region" description="Helical" evidence="11">
    <location>
        <begin position="82"/>
        <end position="105"/>
    </location>
</feature>
<dbReference type="SUPFAM" id="SSF51735">
    <property type="entry name" value="NAD(P)-binding Rossmann-fold domains"/>
    <property type="match status" value="1"/>
</dbReference>
<dbReference type="AlphaFoldDB" id="K2KBD4"/>
<feature type="transmembrane region" description="Helical" evidence="11">
    <location>
        <begin position="350"/>
        <end position="372"/>
    </location>
</feature>
<keyword evidence="5" id="KW-0633">Potassium transport</keyword>
<evidence type="ECO:0000259" key="12">
    <source>
        <dbReference type="PROSITE" id="PS51201"/>
    </source>
</evidence>
<evidence type="ECO:0000313" key="14">
    <source>
        <dbReference type="Proteomes" id="UP000014115"/>
    </source>
</evidence>
<dbReference type="InterPro" id="IPR006153">
    <property type="entry name" value="Cation/H_exchanger_TM"/>
</dbReference>
<accession>K2KBD4</accession>
<dbReference type="GO" id="GO:0015297">
    <property type="term" value="F:antiporter activity"/>
    <property type="evidence" value="ECO:0007669"/>
    <property type="project" value="UniProtKB-KW"/>
</dbReference>
<dbReference type="InterPro" id="IPR038770">
    <property type="entry name" value="Na+/solute_symporter_sf"/>
</dbReference>
<feature type="transmembrane region" description="Helical" evidence="11">
    <location>
        <begin position="179"/>
        <end position="197"/>
    </location>
</feature>
<dbReference type="PANTHER" id="PTHR46157">
    <property type="entry name" value="K(+) EFFLUX ANTIPORTER 3, CHLOROPLASTIC"/>
    <property type="match status" value="1"/>
</dbReference>
<feature type="transmembrane region" description="Helical" evidence="11">
    <location>
        <begin position="319"/>
        <end position="338"/>
    </location>
</feature>
<evidence type="ECO:0000256" key="4">
    <source>
        <dbReference type="ARBA" id="ARBA00022449"/>
    </source>
</evidence>
<dbReference type="PATRIC" id="fig|740709.3.peg.1452"/>
<dbReference type="Proteomes" id="UP000014115">
    <property type="component" value="Unassembled WGS sequence"/>
</dbReference>
<feature type="domain" description="RCK N-terminal" evidence="12">
    <location>
        <begin position="396"/>
        <end position="512"/>
    </location>
</feature>
<feature type="transmembrane region" description="Helical" evidence="11">
    <location>
        <begin position="233"/>
        <end position="252"/>
    </location>
</feature>
<evidence type="ECO:0000313" key="13">
    <source>
        <dbReference type="EMBL" id="EKE83902.1"/>
    </source>
</evidence>
<evidence type="ECO:0000256" key="5">
    <source>
        <dbReference type="ARBA" id="ARBA00022538"/>
    </source>
</evidence>
<sequence>MDYLLTLLIYLGAAVIGVVLFKRLRLGAILGYLVAGVVLGPDVIGIEQSPYQLMHIAEIGVVLLLFVIGLELNPDKLWRMKGVILSLGGGQLLLCAGLIFLPLWLFSHQTLSPLLAVACALALSSTAFAVQLLEERALLNTQDGRKGFAILLMQDLAVIPLLLMVQAMAGRTPVESVPWWYGVVAVVAVLVAGRYLINPVLKAVAHWGSSEIMTALALVIVLGTALAMEHAGLSMGLGAFTAGILLANSSFRHQLATDIEPFKGLLLGLFFLAIGMNLDIARLLQQPLLFIGLALALMVIKTGVIALLLKLAKARTDNALRIALMLSQGGEFAFVLMTQSENLGVVSADLASAVTLVVSLSMAFTSPLLMLLEALQRQRQRQQPQQAYDSESPETEPQVIIAGFGRFGQITGRILSANHIRFTALDKSIDHISFVKKFGHKVFFGDAARLDLLRTAGIEHAKVLLIAINDEQATKRIIQVVAENFPSLIVIARVHNRFAYINLHNNQVTELIRELYGSSLSAAESVLRHLGLSESEASHKVSLFRKHDEQMMQQMQTHQGNLEKIIETGLRSRAELEQLFDNDRQEKTSS</sequence>
<dbReference type="OrthoDB" id="9781411at2"/>
<dbReference type="eggNOG" id="COG0475">
    <property type="taxonomic scope" value="Bacteria"/>
</dbReference>
<keyword evidence="3" id="KW-0813">Transport</keyword>
<reference evidence="13 14" key="1">
    <citation type="journal article" date="2012" name="J. Bacteriol.">
        <title>Genome Sequence of Idiomarina xiamenensis Type Strain 10-D-4.</title>
        <authorList>
            <person name="Lai Q."/>
            <person name="Wang L."/>
            <person name="Wang W."/>
            <person name="Shao Z."/>
        </authorList>
    </citation>
    <scope>NUCLEOTIDE SEQUENCE [LARGE SCALE GENOMIC DNA]</scope>
    <source>
        <strain evidence="13 14">10-D-4</strain>
    </source>
</reference>
<dbReference type="PROSITE" id="PS51201">
    <property type="entry name" value="RCK_N"/>
    <property type="match status" value="1"/>
</dbReference>
<dbReference type="InterPro" id="IPR003148">
    <property type="entry name" value="RCK_N"/>
</dbReference>
<dbReference type="NCBIfam" id="TIGR00932">
    <property type="entry name" value="2a37"/>
    <property type="match status" value="1"/>
</dbReference>
<dbReference type="Gene3D" id="1.20.1530.20">
    <property type="match status" value="1"/>
</dbReference>
<evidence type="ECO:0000256" key="11">
    <source>
        <dbReference type="SAM" id="Phobius"/>
    </source>
</evidence>
<protein>
    <submittedName>
        <fullName evidence="13">Potassium efflux system protein</fullName>
    </submittedName>
</protein>
<feature type="transmembrane region" description="Helical" evidence="11">
    <location>
        <begin position="148"/>
        <end position="167"/>
    </location>
</feature>
<feature type="transmembrane region" description="Helical" evidence="11">
    <location>
        <begin position="204"/>
        <end position="227"/>
    </location>
</feature>
<dbReference type="GO" id="GO:0006813">
    <property type="term" value="P:potassium ion transport"/>
    <property type="evidence" value="ECO:0007669"/>
    <property type="project" value="UniProtKB-KW"/>
</dbReference>
<dbReference type="Pfam" id="PF02254">
    <property type="entry name" value="TrkA_N"/>
    <property type="match status" value="1"/>
</dbReference>
<dbReference type="Gene3D" id="3.40.50.720">
    <property type="entry name" value="NAD(P)-binding Rossmann-like Domain"/>
    <property type="match status" value="1"/>
</dbReference>
<feature type="transmembrane region" description="Helical" evidence="11">
    <location>
        <begin position="29"/>
        <end position="46"/>
    </location>
</feature>
<keyword evidence="9" id="KW-0406">Ion transport</keyword>
<keyword evidence="8 11" id="KW-1133">Transmembrane helix</keyword>
<keyword evidence="4" id="KW-0050">Antiport</keyword>
<feature type="transmembrane region" description="Helical" evidence="11">
    <location>
        <begin position="290"/>
        <end position="312"/>
    </location>
</feature>
<dbReference type="EMBL" id="AMRG01000007">
    <property type="protein sequence ID" value="EKE83902.1"/>
    <property type="molecule type" value="Genomic_DNA"/>
</dbReference>
<evidence type="ECO:0000256" key="7">
    <source>
        <dbReference type="ARBA" id="ARBA00022958"/>
    </source>
</evidence>
<keyword evidence="10 11" id="KW-0472">Membrane</keyword>
<evidence type="ECO:0000256" key="8">
    <source>
        <dbReference type="ARBA" id="ARBA00022989"/>
    </source>
</evidence>
<comment type="subcellular location">
    <subcellularLocation>
        <location evidence="1">Endomembrane system</location>
        <topology evidence="1">Multi-pass membrane protein</topology>
    </subcellularLocation>
</comment>
<evidence type="ECO:0000256" key="2">
    <source>
        <dbReference type="ARBA" id="ARBA00005551"/>
    </source>
</evidence>
<feature type="transmembrane region" description="Helical" evidence="11">
    <location>
        <begin position="6"/>
        <end position="22"/>
    </location>
</feature>
<gene>
    <name evidence="13" type="ORF">A10D4_07141</name>
</gene>
<comment type="similarity">
    <text evidence="2">Belongs to the monovalent cation:proton antiporter 2 (CPA2) transporter (TC 2.A.37) family.</text>
</comment>
<dbReference type="InterPro" id="IPR004771">
    <property type="entry name" value="K/H_exchanger"/>
</dbReference>
<dbReference type="Pfam" id="PF00999">
    <property type="entry name" value="Na_H_Exchanger"/>
    <property type="match status" value="1"/>
</dbReference>
<feature type="transmembrane region" description="Helical" evidence="11">
    <location>
        <begin position="264"/>
        <end position="284"/>
    </location>
</feature>
<organism evidence="13 14">
    <name type="scientific">Idiomarina xiamenensis 10-D-4</name>
    <dbReference type="NCBI Taxonomy" id="740709"/>
    <lineage>
        <taxon>Bacteria</taxon>
        <taxon>Pseudomonadati</taxon>
        <taxon>Pseudomonadota</taxon>
        <taxon>Gammaproteobacteria</taxon>
        <taxon>Alteromonadales</taxon>
        <taxon>Idiomarinaceae</taxon>
        <taxon>Idiomarina</taxon>
    </lineage>
</organism>
<feature type="transmembrane region" description="Helical" evidence="11">
    <location>
        <begin position="111"/>
        <end position="133"/>
    </location>
</feature>